<dbReference type="Pfam" id="PF04023">
    <property type="entry name" value="FeoA"/>
    <property type="match status" value="1"/>
</dbReference>
<dbReference type="RefSeq" id="WP_092282801.1">
    <property type="nucleotide sequence ID" value="NZ_FOXR01000045.1"/>
</dbReference>
<gene>
    <name evidence="3" type="ORF">SAMN05444406_1457</name>
</gene>
<dbReference type="EMBL" id="FOXR01000045">
    <property type="protein sequence ID" value="SFQ43124.1"/>
    <property type="molecule type" value="Genomic_DNA"/>
</dbReference>
<dbReference type="STRING" id="937334.SAMN05444406_1457"/>
<dbReference type="InterPro" id="IPR038157">
    <property type="entry name" value="FeoA_core_dom"/>
</dbReference>
<accession>A0A1I5YG22</accession>
<protein>
    <submittedName>
        <fullName evidence="3">Fe2+ transport system protein FeoA</fullName>
    </submittedName>
</protein>
<dbReference type="AlphaFoldDB" id="A0A1I5YG22"/>
<dbReference type="SUPFAM" id="SSF50037">
    <property type="entry name" value="C-terminal domain of transcriptional repressors"/>
    <property type="match status" value="1"/>
</dbReference>
<evidence type="ECO:0000313" key="4">
    <source>
        <dbReference type="Proteomes" id="UP000198577"/>
    </source>
</evidence>
<dbReference type="Proteomes" id="UP000198577">
    <property type="component" value="Unassembled WGS sequence"/>
</dbReference>
<dbReference type="Gene3D" id="2.30.30.90">
    <property type="match status" value="1"/>
</dbReference>
<name>A0A1I5YG22_9FIRM</name>
<keyword evidence="1" id="KW-0408">Iron</keyword>
<evidence type="ECO:0000313" key="3">
    <source>
        <dbReference type="EMBL" id="SFQ43124.1"/>
    </source>
</evidence>
<keyword evidence="4" id="KW-1185">Reference proteome</keyword>
<dbReference type="InterPro" id="IPR007167">
    <property type="entry name" value="Fe-transptr_FeoA-like"/>
</dbReference>
<evidence type="ECO:0000256" key="1">
    <source>
        <dbReference type="ARBA" id="ARBA00023004"/>
    </source>
</evidence>
<dbReference type="InterPro" id="IPR008988">
    <property type="entry name" value="Transcriptional_repressor_C"/>
</dbReference>
<sequence>MTLDQVNKGQRFQIISIPDKHISAQAIRLGIYEGARLTCVYKFPAGPVIIQNGMQEIAIGRGLAKKIQVQLLDKGDVKQCSAII</sequence>
<proteinExistence type="predicted"/>
<feature type="domain" description="Ferrous iron transporter FeoA-like" evidence="2">
    <location>
        <begin position="1"/>
        <end position="71"/>
    </location>
</feature>
<reference evidence="3 4" key="1">
    <citation type="submission" date="2016-10" db="EMBL/GenBank/DDBJ databases">
        <authorList>
            <person name="de Groot N.N."/>
        </authorList>
    </citation>
    <scope>NUCLEOTIDE SEQUENCE [LARGE SCALE GENOMIC DNA]</scope>
    <source>
        <strain evidence="3 4">DSM 20678</strain>
    </source>
</reference>
<dbReference type="SMART" id="SM00899">
    <property type="entry name" value="FeoA"/>
    <property type="match status" value="1"/>
</dbReference>
<organism evidence="3 4">
    <name type="scientific">Caldicoprobacter faecalis</name>
    <dbReference type="NCBI Taxonomy" id="937334"/>
    <lineage>
        <taxon>Bacteria</taxon>
        <taxon>Bacillati</taxon>
        <taxon>Bacillota</taxon>
        <taxon>Clostridia</taxon>
        <taxon>Caldicoprobacterales</taxon>
        <taxon>Caldicoprobacteraceae</taxon>
        <taxon>Caldicoprobacter</taxon>
    </lineage>
</organism>
<evidence type="ECO:0000259" key="2">
    <source>
        <dbReference type="SMART" id="SM00899"/>
    </source>
</evidence>
<dbReference type="OrthoDB" id="2111964at2"/>
<dbReference type="GO" id="GO:0046914">
    <property type="term" value="F:transition metal ion binding"/>
    <property type="evidence" value="ECO:0007669"/>
    <property type="project" value="InterPro"/>
</dbReference>